<dbReference type="InterPro" id="IPR017452">
    <property type="entry name" value="GPCR_Rhodpsn_7TM"/>
</dbReference>
<dbReference type="EMBL" id="BDGG01000001">
    <property type="protein sequence ID" value="GAU89896.1"/>
    <property type="molecule type" value="Genomic_DNA"/>
</dbReference>
<evidence type="ECO:0000256" key="7">
    <source>
        <dbReference type="ARBA" id="ARBA00023170"/>
    </source>
</evidence>
<keyword evidence="8" id="KW-0807">Transducer</keyword>
<comment type="subcellular location">
    <subcellularLocation>
        <location evidence="1">Cell membrane</location>
        <topology evidence="1">Multi-pass membrane protein</topology>
    </subcellularLocation>
</comment>
<dbReference type="PANTHER" id="PTHR24247">
    <property type="entry name" value="5-HYDROXYTRYPTAMINE RECEPTOR"/>
    <property type="match status" value="1"/>
</dbReference>
<evidence type="ECO:0000256" key="8">
    <source>
        <dbReference type="ARBA" id="ARBA00023224"/>
    </source>
</evidence>
<feature type="transmembrane region" description="Helical" evidence="9">
    <location>
        <begin position="134"/>
        <end position="155"/>
    </location>
</feature>
<dbReference type="PROSITE" id="PS50262">
    <property type="entry name" value="G_PROTEIN_RECEP_F1_2"/>
    <property type="match status" value="1"/>
</dbReference>
<dbReference type="InterPro" id="IPR000276">
    <property type="entry name" value="GPCR_Rhodpsn"/>
</dbReference>
<evidence type="ECO:0000256" key="3">
    <source>
        <dbReference type="ARBA" id="ARBA00022692"/>
    </source>
</evidence>
<evidence type="ECO:0000256" key="1">
    <source>
        <dbReference type="ARBA" id="ARBA00004651"/>
    </source>
</evidence>
<organism evidence="11 12">
    <name type="scientific">Ramazzottius varieornatus</name>
    <name type="common">Water bear</name>
    <name type="synonym">Tardigrade</name>
    <dbReference type="NCBI Taxonomy" id="947166"/>
    <lineage>
        <taxon>Eukaryota</taxon>
        <taxon>Metazoa</taxon>
        <taxon>Ecdysozoa</taxon>
        <taxon>Tardigrada</taxon>
        <taxon>Eutardigrada</taxon>
        <taxon>Parachela</taxon>
        <taxon>Hypsibioidea</taxon>
        <taxon>Ramazzottiidae</taxon>
        <taxon>Ramazzottius</taxon>
    </lineage>
</organism>
<dbReference type="Proteomes" id="UP000186922">
    <property type="component" value="Unassembled WGS sequence"/>
</dbReference>
<dbReference type="STRING" id="947166.A0A1D1UJL3"/>
<name>A0A1D1UJL3_RAMVA</name>
<dbReference type="GO" id="GO:0007187">
    <property type="term" value="P:G protein-coupled receptor signaling pathway, coupled to cyclic nucleotide second messenger"/>
    <property type="evidence" value="ECO:0007669"/>
    <property type="project" value="TreeGrafter"/>
</dbReference>
<proteinExistence type="predicted"/>
<evidence type="ECO:0000256" key="4">
    <source>
        <dbReference type="ARBA" id="ARBA00022989"/>
    </source>
</evidence>
<dbReference type="PRINTS" id="PR00237">
    <property type="entry name" value="GPCRRHODOPSN"/>
</dbReference>
<evidence type="ECO:0000256" key="6">
    <source>
        <dbReference type="ARBA" id="ARBA00023136"/>
    </source>
</evidence>
<dbReference type="GO" id="GO:0016907">
    <property type="term" value="F:G protein-coupled acetylcholine receptor activity"/>
    <property type="evidence" value="ECO:0007669"/>
    <property type="project" value="TreeGrafter"/>
</dbReference>
<protein>
    <recommendedName>
        <fullName evidence="10">G-protein coupled receptors family 1 profile domain-containing protein</fullName>
    </recommendedName>
</protein>
<feature type="transmembrane region" description="Helical" evidence="9">
    <location>
        <begin position="94"/>
        <end position="114"/>
    </location>
</feature>
<gene>
    <name evidence="11" type="primary">RvY_02391</name>
    <name evidence="11" type="synonym">RvY_02391.2</name>
    <name evidence="11" type="ORF">RvY_02391-2</name>
</gene>
<evidence type="ECO:0000256" key="9">
    <source>
        <dbReference type="SAM" id="Phobius"/>
    </source>
</evidence>
<feature type="transmembrane region" description="Helical" evidence="9">
    <location>
        <begin position="176"/>
        <end position="198"/>
    </location>
</feature>
<keyword evidence="6 9" id="KW-0472">Membrane</keyword>
<dbReference type="GO" id="GO:0045202">
    <property type="term" value="C:synapse"/>
    <property type="evidence" value="ECO:0007669"/>
    <property type="project" value="TreeGrafter"/>
</dbReference>
<evidence type="ECO:0000259" key="10">
    <source>
        <dbReference type="PROSITE" id="PS50262"/>
    </source>
</evidence>
<evidence type="ECO:0000313" key="12">
    <source>
        <dbReference type="Proteomes" id="UP000186922"/>
    </source>
</evidence>
<keyword evidence="3 9" id="KW-0812">Transmembrane</keyword>
<comment type="caution">
    <text evidence="11">The sequence shown here is derived from an EMBL/GenBank/DDBJ whole genome shotgun (WGS) entry which is preliminary data.</text>
</comment>
<keyword evidence="4 9" id="KW-1133">Transmembrane helix</keyword>
<keyword evidence="7" id="KW-0675">Receptor</keyword>
<keyword evidence="2" id="KW-1003">Cell membrane</keyword>
<feature type="transmembrane region" description="Helical" evidence="9">
    <location>
        <begin position="58"/>
        <end position="82"/>
    </location>
</feature>
<dbReference type="SUPFAM" id="SSF81321">
    <property type="entry name" value="Family A G protein-coupled receptor-like"/>
    <property type="match status" value="1"/>
</dbReference>
<dbReference type="GO" id="GO:0030425">
    <property type="term" value="C:dendrite"/>
    <property type="evidence" value="ECO:0007669"/>
    <property type="project" value="TreeGrafter"/>
</dbReference>
<dbReference type="Gene3D" id="1.20.1070.10">
    <property type="entry name" value="Rhodopsin 7-helix transmembrane proteins"/>
    <property type="match status" value="1"/>
</dbReference>
<keyword evidence="5" id="KW-0297">G-protein coupled receptor</keyword>
<dbReference type="OrthoDB" id="10071887at2759"/>
<feature type="domain" description="G-protein coupled receptors family 1 profile" evidence="10">
    <location>
        <begin position="74"/>
        <end position="237"/>
    </location>
</feature>
<dbReference type="AlphaFoldDB" id="A0A1D1UJL3"/>
<dbReference type="Pfam" id="PF00001">
    <property type="entry name" value="7tm_1"/>
    <property type="match status" value="1"/>
</dbReference>
<accession>A0A1D1UJL3</accession>
<dbReference type="GO" id="GO:0004993">
    <property type="term" value="F:G protein-coupled serotonin receptor activity"/>
    <property type="evidence" value="ECO:0007669"/>
    <property type="project" value="TreeGrafter"/>
</dbReference>
<dbReference type="GO" id="GO:0005886">
    <property type="term" value="C:plasma membrane"/>
    <property type="evidence" value="ECO:0007669"/>
    <property type="project" value="UniProtKB-SubCell"/>
</dbReference>
<evidence type="ECO:0000256" key="2">
    <source>
        <dbReference type="ARBA" id="ARBA00022475"/>
    </source>
</evidence>
<dbReference type="GO" id="GO:0007197">
    <property type="term" value="P:adenylate cyclase-inhibiting G protein-coupled acetylcholine receptor signaling pathway"/>
    <property type="evidence" value="ECO:0007669"/>
    <property type="project" value="TreeGrafter"/>
</dbReference>
<evidence type="ECO:0000256" key="5">
    <source>
        <dbReference type="ARBA" id="ARBA00023040"/>
    </source>
</evidence>
<dbReference type="PANTHER" id="PTHR24247:SF195">
    <property type="entry name" value="G-PROTEIN COUPLED RECEPTORS FAMILY 1 PROFILE DOMAIN-CONTAINING PROTEIN"/>
    <property type="match status" value="1"/>
</dbReference>
<keyword evidence="12" id="KW-1185">Reference proteome</keyword>
<evidence type="ECO:0000313" key="11">
    <source>
        <dbReference type="EMBL" id="GAU89896.1"/>
    </source>
</evidence>
<reference evidence="11 12" key="1">
    <citation type="journal article" date="2016" name="Nat. Commun.">
        <title>Extremotolerant tardigrade genome and improved radiotolerance of human cultured cells by tardigrade-unique protein.</title>
        <authorList>
            <person name="Hashimoto T."/>
            <person name="Horikawa D.D."/>
            <person name="Saito Y."/>
            <person name="Kuwahara H."/>
            <person name="Kozuka-Hata H."/>
            <person name="Shin-I T."/>
            <person name="Minakuchi Y."/>
            <person name="Ohishi K."/>
            <person name="Motoyama A."/>
            <person name="Aizu T."/>
            <person name="Enomoto A."/>
            <person name="Kondo K."/>
            <person name="Tanaka S."/>
            <person name="Hara Y."/>
            <person name="Koshikawa S."/>
            <person name="Sagara H."/>
            <person name="Miura T."/>
            <person name="Yokobori S."/>
            <person name="Miyagawa K."/>
            <person name="Suzuki Y."/>
            <person name="Kubo T."/>
            <person name="Oyama M."/>
            <person name="Kohara Y."/>
            <person name="Fujiyama A."/>
            <person name="Arakawa K."/>
            <person name="Katayama T."/>
            <person name="Toyoda A."/>
            <person name="Kunieda T."/>
        </authorList>
    </citation>
    <scope>NUCLEOTIDE SEQUENCE [LARGE SCALE GENOMIC DNA]</scope>
    <source>
        <strain evidence="11 12">YOKOZUNA-1</strain>
    </source>
</reference>
<sequence>MDLLDEAHHYTDSHFAHDFSNHTFDHITPSPLENVSSEATNSTDASFLGWLYPLPFCIYLITDTCIFTTWSVTANLLVIYSFMTDPKLRVVQNYYIVSLACSDFFMGGFSMPFGCYSFLYKLGWPIGNAGLCKWYLFEDYISSLQGSLTICLISYDRYKMVLHPIEYRNEETSKRAITRIALTWTFSILFYGPVVLFWDVVRGYSVIEPGTCDSEFRDVAWLVSIVPGSYRRQRAAE</sequence>